<dbReference type="EC" id="2.6.1.-" evidence="6"/>
<dbReference type="PATRIC" id="fig|1613.112.peg.61"/>
<evidence type="ECO:0000256" key="1">
    <source>
        <dbReference type="ARBA" id="ARBA00001933"/>
    </source>
</evidence>
<dbReference type="InterPro" id="IPR050596">
    <property type="entry name" value="AspAT/PAT-like"/>
</dbReference>
<dbReference type="FunFam" id="3.40.640.10:FF:000033">
    <property type="entry name" value="Aspartate aminotransferase"/>
    <property type="match status" value="1"/>
</dbReference>
<dbReference type="InterPro" id="IPR004838">
    <property type="entry name" value="NHTrfase_class1_PyrdxlP-BS"/>
</dbReference>
<dbReference type="GO" id="GO:0030170">
    <property type="term" value="F:pyridoxal phosphate binding"/>
    <property type="evidence" value="ECO:0007669"/>
    <property type="project" value="InterPro"/>
</dbReference>
<dbReference type="CDD" id="cd00609">
    <property type="entry name" value="AAT_like"/>
    <property type="match status" value="1"/>
</dbReference>
<dbReference type="EMBL" id="CP017151">
    <property type="protein sequence ID" value="AOR73536.1"/>
    <property type="molecule type" value="Genomic_DNA"/>
</dbReference>
<name>A0A1D7ZUH7_LIMFE</name>
<keyword evidence="5" id="KW-0663">Pyridoxal phosphate</keyword>
<feature type="domain" description="Aminotransferase class I/classII large" evidence="7">
    <location>
        <begin position="32"/>
        <end position="387"/>
    </location>
</feature>
<comment type="cofactor">
    <cofactor evidence="1 6">
        <name>pyridoxal 5'-phosphate</name>
        <dbReference type="ChEBI" id="CHEBI:597326"/>
    </cofactor>
</comment>
<dbReference type="InterPro" id="IPR015421">
    <property type="entry name" value="PyrdxlP-dep_Trfase_major"/>
</dbReference>
<dbReference type="PANTHER" id="PTHR46383:SF1">
    <property type="entry name" value="ASPARTATE AMINOTRANSFERASE"/>
    <property type="match status" value="1"/>
</dbReference>
<gene>
    <name evidence="8" type="ORF">LACFE_CDS0054</name>
</gene>
<evidence type="ECO:0000313" key="8">
    <source>
        <dbReference type="EMBL" id="AOR73536.1"/>
    </source>
</evidence>
<dbReference type="InterPro" id="IPR004839">
    <property type="entry name" value="Aminotransferase_I/II_large"/>
</dbReference>
<dbReference type="Gene3D" id="3.90.1150.10">
    <property type="entry name" value="Aspartate Aminotransferase, domain 1"/>
    <property type="match status" value="1"/>
</dbReference>
<dbReference type="GO" id="GO:0006520">
    <property type="term" value="P:amino acid metabolic process"/>
    <property type="evidence" value="ECO:0007669"/>
    <property type="project" value="InterPro"/>
</dbReference>
<dbReference type="Gene3D" id="3.40.640.10">
    <property type="entry name" value="Type I PLP-dependent aspartate aminotransferase-like (Major domain)"/>
    <property type="match status" value="1"/>
</dbReference>
<dbReference type="Proteomes" id="UP000094714">
    <property type="component" value="Chromosome"/>
</dbReference>
<keyword evidence="3 6" id="KW-0032">Aminotransferase</keyword>
<dbReference type="InterPro" id="IPR015422">
    <property type="entry name" value="PyrdxlP-dep_Trfase_small"/>
</dbReference>
<proteinExistence type="inferred from homology"/>
<reference evidence="8 9" key="1">
    <citation type="submission" date="2016-09" db="EMBL/GenBank/DDBJ databases">
        <title>Genome Sequence of the Lactobacillus fermentum strain NCC2970 (CNCM I-5068).</title>
        <authorList>
            <person name="Barretto C."/>
            <person name="Ngom-Bru C."/>
            <person name="Genevaz A."/>
            <person name="Fournier C."/>
            <person name="Moine D."/>
            <person name="Kassam M."/>
            <person name="Iltis A."/>
            <person name="Sagory-Zalkind P."/>
            <person name="Faucherand G."/>
            <person name="Descombes P."/>
            <person name="Duboux S."/>
        </authorList>
    </citation>
    <scope>NUCLEOTIDE SEQUENCE [LARGE SCALE GENOMIC DNA]</scope>
    <source>
        <strain evidence="8 9">NCC2970</strain>
    </source>
</reference>
<organism evidence="8 9">
    <name type="scientific">Limosilactobacillus fermentum</name>
    <name type="common">Lactobacillus fermentum</name>
    <dbReference type="NCBI Taxonomy" id="1613"/>
    <lineage>
        <taxon>Bacteria</taxon>
        <taxon>Bacillati</taxon>
        <taxon>Bacillota</taxon>
        <taxon>Bacilli</taxon>
        <taxon>Lactobacillales</taxon>
        <taxon>Lactobacillaceae</taxon>
        <taxon>Limosilactobacillus</taxon>
    </lineage>
</organism>
<protein>
    <recommendedName>
        <fullName evidence="6">Aminotransferase</fullName>
        <ecNumber evidence="6">2.6.1.-</ecNumber>
    </recommendedName>
</protein>
<sequence length="396" mass="42638">MVELSERIANIQPSATLAFSNRAKEMAAQGIDVLNLAVGQPDFKTPSYIGQAAIKAIEEHEADSYTAATGILPLRKAIANHINEQHGTDFGARDVVVTNGGKFALYAVTQALLNPGDEALIPLPYWVSYGEQIKLAGAKPVLAHPSQGLKVTVEDLEAVYTPQTKLLVLNTPNNPSGEVFTKDELTAIVNWAVDHDLVILADDMYGDLVYNGTEFTSVLDLGEDVVNHTVLVNGFSKSYAMTGWRVGYAVAPSNVAAALGTYLGQVSGNMVAVSQYAALTALTDPRGKEEVERMRQAYEERLNTITSLINDLPGVSVTKGAGAFYLFPDVSEAVELTGFQSTDEFVNGVLEEAHVSIVPGKAFGLDGHVRLSYATDLATLQEAIKRIGDFIKRHQK</sequence>
<evidence type="ECO:0000256" key="4">
    <source>
        <dbReference type="ARBA" id="ARBA00022679"/>
    </source>
</evidence>
<accession>A0A1D7ZUH7</accession>
<evidence type="ECO:0000256" key="6">
    <source>
        <dbReference type="RuleBase" id="RU000481"/>
    </source>
</evidence>
<evidence type="ECO:0000256" key="5">
    <source>
        <dbReference type="ARBA" id="ARBA00022898"/>
    </source>
</evidence>
<evidence type="ECO:0000256" key="2">
    <source>
        <dbReference type="ARBA" id="ARBA00007441"/>
    </source>
</evidence>
<keyword evidence="4 6" id="KW-0808">Transferase</keyword>
<dbReference type="PANTHER" id="PTHR46383">
    <property type="entry name" value="ASPARTATE AMINOTRANSFERASE"/>
    <property type="match status" value="1"/>
</dbReference>
<dbReference type="InterPro" id="IPR015424">
    <property type="entry name" value="PyrdxlP-dep_Trfase"/>
</dbReference>
<dbReference type="GO" id="GO:0008483">
    <property type="term" value="F:transaminase activity"/>
    <property type="evidence" value="ECO:0007669"/>
    <property type="project" value="UniProtKB-KW"/>
</dbReference>
<evidence type="ECO:0000259" key="7">
    <source>
        <dbReference type="Pfam" id="PF00155"/>
    </source>
</evidence>
<dbReference type="SUPFAM" id="SSF53383">
    <property type="entry name" value="PLP-dependent transferases"/>
    <property type="match status" value="1"/>
</dbReference>
<evidence type="ECO:0000256" key="3">
    <source>
        <dbReference type="ARBA" id="ARBA00022576"/>
    </source>
</evidence>
<evidence type="ECO:0000313" key="9">
    <source>
        <dbReference type="Proteomes" id="UP000094714"/>
    </source>
</evidence>
<dbReference type="PROSITE" id="PS00105">
    <property type="entry name" value="AA_TRANSFER_CLASS_1"/>
    <property type="match status" value="1"/>
</dbReference>
<dbReference type="AlphaFoldDB" id="A0A1D7ZUH7"/>
<dbReference type="PRINTS" id="PR00753">
    <property type="entry name" value="ACCSYNTHASE"/>
</dbReference>
<comment type="similarity">
    <text evidence="2 6">Belongs to the class-I pyridoxal-phosphate-dependent aminotransferase family.</text>
</comment>
<dbReference type="Pfam" id="PF00155">
    <property type="entry name" value="Aminotran_1_2"/>
    <property type="match status" value="1"/>
</dbReference>